<dbReference type="OrthoDB" id="9806824at2"/>
<sequence>MQPPLAHPAPRPDHTREPPTRARGSTALVAAAALIAANLCGFPAAADAASDHPVMGLAYQPYVGQWSASGDNPFAPGRRYTPAFNSYRGGISMTQTPPGLWMARQRVALHFDRAGHLSRIEAQGILNLDPSALREASPADWSRTYFKFFEGTTARAATTVDHRASVYRQLDYLAKQADGAPLTLATYGTGFDVGYWRRLDGEDMVVLPVWAENQVDVFAEDAGSPTTRRTIDELYFYFPPEAGFVTPDPDGVIVESTGTAGHDLALQAVHLRVFAPALRSDPGAVLNPGFFLGDANAQVSLAAAEINARAGKTLLTIKQGVPNVAVDGTLVNPRMRFAIRSALAQAQTANDRHPGTVTHLILSNEYAEPVVSSDARMTPTRQVTEMVRFARAQMAPGGDFEGLTLTVGVRGRRFRSVDADATDPAVRQFTQDVRELIGVTDVLMENIYPSPEAVEQARITGNWDVFFDPERGELSIQWRRLEATIAGLADGKAIDLMIGEIGHPTDGIAFNLPGAAAGERAAPPGSAFARIAEHLDDADSRIGKPGIDIVQTYFNDRLSAAFLSAAFRWSREQGVQIHAFEAFDEPHKSDQNPPPPGPARRAATLSPSGSYGAEAFYGIFGYTGVAGFSATPERPIKPGAKLVDPLPARANGETPRWAPQFSGHLYPKLPGFDFSRTARAFLRTPQATSAENAARP</sequence>
<gene>
    <name evidence="2" type="ORF">ThimaDRAFT_2258</name>
</gene>
<proteinExistence type="predicted"/>
<dbReference type="Proteomes" id="UP000005459">
    <property type="component" value="Unassembled WGS sequence"/>
</dbReference>
<dbReference type="STRING" id="768671.ThimaDRAFT_2258"/>
<protein>
    <submittedName>
        <fullName evidence="2">Uncharacterized protein</fullName>
    </submittedName>
</protein>
<reference evidence="2 3" key="1">
    <citation type="submission" date="2011-06" db="EMBL/GenBank/DDBJ databases">
        <title>The draft genome of Thiocapsa marina 5811.</title>
        <authorList>
            <consortium name="US DOE Joint Genome Institute (JGI-PGF)"/>
            <person name="Lucas S."/>
            <person name="Han J."/>
            <person name="Cheng J.-F."/>
            <person name="Goodwin L."/>
            <person name="Pitluck S."/>
            <person name="Peters L."/>
            <person name="Land M.L."/>
            <person name="Hauser L."/>
            <person name="Vogl K."/>
            <person name="Liu Z."/>
            <person name="Imhoff J."/>
            <person name="Thiel V."/>
            <person name="Frigaard N.-U."/>
            <person name="Bryant D."/>
            <person name="Woyke T.J."/>
        </authorList>
    </citation>
    <scope>NUCLEOTIDE SEQUENCE [LARGE SCALE GENOMIC DNA]</scope>
    <source>
        <strain evidence="2 3">5811</strain>
    </source>
</reference>
<dbReference type="EMBL" id="AFWV01000007">
    <property type="protein sequence ID" value="EGV18274.1"/>
    <property type="molecule type" value="Genomic_DNA"/>
</dbReference>
<dbReference type="RefSeq" id="WP_007193133.1">
    <property type="nucleotide sequence ID" value="NZ_AFWV01000007.1"/>
</dbReference>
<dbReference type="PATRIC" id="fig|768671.3.peg.2390"/>
<dbReference type="Gene3D" id="3.20.20.80">
    <property type="entry name" value="Glycosidases"/>
    <property type="match status" value="1"/>
</dbReference>
<name>F9UBF6_9GAMM</name>
<keyword evidence="3" id="KW-1185">Reference proteome</keyword>
<accession>F9UBF6</accession>
<evidence type="ECO:0000313" key="2">
    <source>
        <dbReference type="EMBL" id="EGV18274.1"/>
    </source>
</evidence>
<dbReference type="eggNOG" id="COG5309">
    <property type="taxonomic scope" value="Bacteria"/>
</dbReference>
<feature type="compositionally biased region" description="Basic and acidic residues" evidence="1">
    <location>
        <begin position="10"/>
        <end position="20"/>
    </location>
</feature>
<evidence type="ECO:0000313" key="3">
    <source>
        <dbReference type="Proteomes" id="UP000005459"/>
    </source>
</evidence>
<evidence type="ECO:0000256" key="1">
    <source>
        <dbReference type="SAM" id="MobiDB-lite"/>
    </source>
</evidence>
<organism evidence="2 3">
    <name type="scientific">Thiocapsa marina 5811</name>
    <dbReference type="NCBI Taxonomy" id="768671"/>
    <lineage>
        <taxon>Bacteria</taxon>
        <taxon>Pseudomonadati</taxon>
        <taxon>Pseudomonadota</taxon>
        <taxon>Gammaproteobacteria</taxon>
        <taxon>Chromatiales</taxon>
        <taxon>Chromatiaceae</taxon>
        <taxon>Thiocapsa</taxon>
    </lineage>
</organism>
<feature type="region of interest" description="Disordered" evidence="1">
    <location>
        <begin position="1"/>
        <end position="22"/>
    </location>
</feature>
<dbReference type="AlphaFoldDB" id="F9UBF6"/>
<feature type="region of interest" description="Disordered" evidence="1">
    <location>
        <begin position="584"/>
        <end position="606"/>
    </location>
</feature>